<dbReference type="SUPFAM" id="SSF52540">
    <property type="entry name" value="P-loop containing nucleoside triphosphate hydrolases"/>
    <property type="match status" value="1"/>
</dbReference>
<dbReference type="InterPro" id="IPR025943">
    <property type="entry name" value="Sigma_54_int_dom_ATP-bd_2"/>
</dbReference>
<evidence type="ECO:0000313" key="3">
    <source>
        <dbReference type="EMBL" id="MTI26492.1"/>
    </source>
</evidence>
<dbReference type="InterPro" id="IPR052989">
    <property type="entry name" value="Mg-chelatase_DI-like"/>
</dbReference>
<evidence type="ECO:0000259" key="2">
    <source>
        <dbReference type="SMART" id="SM00382"/>
    </source>
</evidence>
<dbReference type="InterPro" id="IPR011704">
    <property type="entry name" value="ATPase_dyneun-rel_AAA"/>
</dbReference>
<dbReference type="Pfam" id="PF07728">
    <property type="entry name" value="AAA_5"/>
    <property type="match status" value="1"/>
</dbReference>
<comment type="caution">
    <text evidence="3">The sequence shown here is derived from an EMBL/GenBank/DDBJ whole genome shotgun (WGS) entry which is preliminary data.</text>
</comment>
<dbReference type="EMBL" id="SMLW01000583">
    <property type="protein sequence ID" value="MTI26492.1"/>
    <property type="molecule type" value="Genomic_DNA"/>
</dbReference>
<feature type="domain" description="AAA+ ATPase" evidence="2">
    <location>
        <begin position="30"/>
        <end position="197"/>
    </location>
</feature>
<dbReference type="PANTHER" id="PTHR35023:SF1">
    <property type="entry name" value="MG-PROTOPORPHYRIN IX CHELATASE"/>
    <property type="match status" value="1"/>
</dbReference>
<feature type="compositionally biased region" description="Polar residues" evidence="1">
    <location>
        <begin position="287"/>
        <end position="300"/>
    </location>
</feature>
<gene>
    <name evidence="3" type="ORF">E1163_16150</name>
</gene>
<dbReference type="PROSITE" id="PS00676">
    <property type="entry name" value="SIGMA54_INTERACT_2"/>
    <property type="match status" value="1"/>
</dbReference>
<dbReference type="RefSeq" id="WP_155173506.1">
    <property type="nucleotide sequence ID" value="NZ_BAAAFL010000012.1"/>
</dbReference>
<dbReference type="Proteomes" id="UP000798808">
    <property type="component" value="Unassembled WGS sequence"/>
</dbReference>
<sequence>MKNKRLFPFSAIVGQDDFKLALTLCVIDPTIGGVLAYGDKGTGKTTLVRSLAQLMGDDEQPFPFINLPIGATEDRVLGHVDIEKLINDKKQVVQKGLLAQAHGGILYIDEINLLNDYLMDILLDASSTGSYFLERDGISHTFESSFCLAGTMNPEEGDLRPQLQDRFGLCLDISTPVDPEIRIAITKSRVEFDTNPEVFCERYKENDQVLKSRIIQARTSLSDVEIPEISIAEASKIALEHQVEGMRADILIIKTARAYAALHNRSAIENEDIQKVAPFVLRHRSQKQPNAKPNNGSTPQDDVKKKPRLIL</sequence>
<dbReference type="InterPro" id="IPR003593">
    <property type="entry name" value="AAA+_ATPase"/>
</dbReference>
<dbReference type="Gene3D" id="3.40.50.300">
    <property type="entry name" value="P-loop containing nucleotide triphosphate hydrolases"/>
    <property type="match status" value="1"/>
</dbReference>
<reference evidence="3 4" key="1">
    <citation type="submission" date="2019-02" db="EMBL/GenBank/DDBJ databases">
        <authorList>
            <person name="Goldberg S.R."/>
            <person name="Haltli B.A."/>
            <person name="Correa H."/>
            <person name="Russell K.G."/>
        </authorList>
    </citation>
    <scope>NUCLEOTIDE SEQUENCE [LARGE SCALE GENOMIC DNA]</scope>
    <source>
        <strain evidence="3 4">JCM 16186</strain>
    </source>
</reference>
<accession>A0ABW9RQN9</accession>
<evidence type="ECO:0000313" key="4">
    <source>
        <dbReference type="Proteomes" id="UP000798808"/>
    </source>
</evidence>
<keyword evidence="4" id="KW-1185">Reference proteome</keyword>
<name>A0ABW9RQN9_9BACT</name>
<dbReference type="Gene3D" id="1.10.8.80">
    <property type="entry name" value="Magnesium chelatase subunit I, C-Terminal domain"/>
    <property type="match status" value="1"/>
</dbReference>
<dbReference type="CDD" id="cd00009">
    <property type="entry name" value="AAA"/>
    <property type="match status" value="1"/>
</dbReference>
<dbReference type="SMART" id="SM00382">
    <property type="entry name" value="AAA"/>
    <property type="match status" value="1"/>
</dbReference>
<dbReference type="InterPro" id="IPR041628">
    <property type="entry name" value="ChlI/MoxR_AAA_lid"/>
</dbReference>
<evidence type="ECO:0000256" key="1">
    <source>
        <dbReference type="SAM" id="MobiDB-lite"/>
    </source>
</evidence>
<feature type="region of interest" description="Disordered" evidence="1">
    <location>
        <begin position="284"/>
        <end position="311"/>
    </location>
</feature>
<dbReference type="InterPro" id="IPR027417">
    <property type="entry name" value="P-loop_NTPase"/>
</dbReference>
<protein>
    <submittedName>
        <fullName evidence="3">AAA family ATPase</fullName>
    </submittedName>
</protein>
<organism evidence="3 4">
    <name type="scientific">Fulvivirga kasyanovii</name>
    <dbReference type="NCBI Taxonomy" id="396812"/>
    <lineage>
        <taxon>Bacteria</taxon>
        <taxon>Pseudomonadati</taxon>
        <taxon>Bacteroidota</taxon>
        <taxon>Cytophagia</taxon>
        <taxon>Cytophagales</taxon>
        <taxon>Fulvivirgaceae</taxon>
        <taxon>Fulvivirga</taxon>
    </lineage>
</organism>
<dbReference type="PANTHER" id="PTHR35023">
    <property type="entry name" value="CHELATASE-RELATED"/>
    <property type="match status" value="1"/>
</dbReference>
<proteinExistence type="predicted"/>
<dbReference type="Pfam" id="PF17863">
    <property type="entry name" value="AAA_lid_2"/>
    <property type="match status" value="1"/>
</dbReference>